<sequence length="25" mass="2833">MNTFCENAQAKLNKLLYYTQAACHG</sequence>
<accession>T1L103</accession>
<dbReference type="AlphaFoldDB" id="T1L103"/>
<protein>
    <submittedName>
        <fullName evidence="1">Uncharacterized protein</fullName>
    </submittedName>
</protein>
<organism evidence="1 2">
    <name type="scientific">Tetranychus urticae</name>
    <name type="common">Two-spotted spider mite</name>
    <dbReference type="NCBI Taxonomy" id="32264"/>
    <lineage>
        <taxon>Eukaryota</taxon>
        <taxon>Metazoa</taxon>
        <taxon>Ecdysozoa</taxon>
        <taxon>Arthropoda</taxon>
        <taxon>Chelicerata</taxon>
        <taxon>Arachnida</taxon>
        <taxon>Acari</taxon>
        <taxon>Acariformes</taxon>
        <taxon>Trombidiformes</taxon>
        <taxon>Prostigmata</taxon>
        <taxon>Eleutherengona</taxon>
        <taxon>Raphignathae</taxon>
        <taxon>Tetranychoidea</taxon>
        <taxon>Tetranychidae</taxon>
        <taxon>Tetranychus</taxon>
    </lineage>
</organism>
<reference evidence="1" key="2">
    <citation type="submission" date="2015-06" db="UniProtKB">
        <authorList>
            <consortium name="EnsemblMetazoa"/>
        </authorList>
    </citation>
    <scope>IDENTIFICATION</scope>
</reference>
<proteinExistence type="predicted"/>
<reference evidence="2" key="1">
    <citation type="submission" date="2011-08" db="EMBL/GenBank/DDBJ databases">
        <authorList>
            <person name="Rombauts S."/>
        </authorList>
    </citation>
    <scope>NUCLEOTIDE SEQUENCE</scope>
    <source>
        <strain evidence="2">London</strain>
    </source>
</reference>
<evidence type="ECO:0000313" key="1">
    <source>
        <dbReference type="EnsemblMetazoa" id="tetur319g00010.1"/>
    </source>
</evidence>
<dbReference type="EMBL" id="CAEY01000885">
    <property type="status" value="NOT_ANNOTATED_CDS"/>
    <property type="molecule type" value="Genomic_DNA"/>
</dbReference>
<dbReference type="Proteomes" id="UP000015104">
    <property type="component" value="Unassembled WGS sequence"/>
</dbReference>
<dbReference type="HOGENOM" id="CLU_3419684_0_0_1"/>
<keyword evidence="2" id="KW-1185">Reference proteome</keyword>
<evidence type="ECO:0000313" key="2">
    <source>
        <dbReference type="Proteomes" id="UP000015104"/>
    </source>
</evidence>
<dbReference type="EnsemblMetazoa" id="tetur319g00010.1">
    <property type="protein sequence ID" value="tetur319g00010.1"/>
    <property type="gene ID" value="tetur319g00010"/>
</dbReference>
<name>T1L103_TETUR</name>